<evidence type="ECO:0000313" key="8">
    <source>
        <dbReference type="EMBL" id="MCK9684345.1"/>
    </source>
</evidence>
<keyword evidence="3" id="KW-0238">DNA-binding</keyword>
<dbReference type="SUPFAM" id="SSF47413">
    <property type="entry name" value="lambda repressor-like DNA-binding domains"/>
    <property type="match status" value="1"/>
</dbReference>
<dbReference type="InterPro" id="IPR010982">
    <property type="entry name" value="Lambda_DNA-bd_dom_sf"/>
</dbReference>
<sequence>MTQPPTRRKRSPSTASTPAGTGTVTLGMVAKAAGVSPSTVSRILNGTATVSPEKREAIDEAIRTLGFRPNPVARGLAGGRTLSVGVLTQTINSPFYGEALRGIEDRLEVAGYIPIFVSGHWHEAEEHKAMEALMSRRVDGLIVLAGRMSNDALQAYSQQVPMVVVGRELHTDRIFSIDFDNFTGGLLATQHLIECGHRRIAFIAGDPLHKDALDREAGYRAALERAGIAFDSALVLNGDFTEAGGLMAVNRLLESGLAFSAIFAANDQTAIGAALGLYRRNVRVPDDVSLVGFDDLAPAKFSVPPLTTIRQSVYEIGSEAAAAMLDMLKGETPAAKLPPPELVARESTRRVAR</sequence>
<dbReference type="InterPro" id="IPR046335">
    <property type="entry name" value="LacI/GalR-like_sensor"/>
</dbReference>
<dbReference type="AlphaFoldDB" id="A0A9X1YF64"/>
<evidence type="ECO:0000256" key="1">
    <source>
        <dbReference type="ARBA" id="ARBA00022491"/>
    </source>
</evidence>
<dbReference type="PROSITE" id="PS50943">
    <property type="entry name" value="HTH_CROC1"/>
    <property type="match status" value="1"/>
</dbReference>
<evidence type="ECO:0000259" key="7">
    <source>
        <dbReference type="PROSITE" id="PS50943"/>
    </source>
</evidence>
<keyword evidence="1" id="KW-0678">Repressor</keyword>
<protein>
    <submittedName>
        <fullName evidence="8">LacI family transcriptional regulator</fullName>
    </submittedName>
</protein>
<dbReference type="InterPro" id="IPR001387">
    <property type="entry name" value="Cro/C1-type_HTH"/>
</dbReference>
<evidence type="ECO:0000256" key="2">
    <source>
        <dbReference type="ARBA" id="ARBA00023015"/>
    </source>
</evidence>
<keyword evidence="4" id="KW-0804">Transcription</keyword>
<evidence type="ECO:0000313" key="9">
    <source>
        <dbReference type="Proteomes" id="UP001139353"/>
    </source>
</evidence>
<dbReference type="SUPFAM" id="SSF53822">
    <property type="entry name" value="Periplasmic binding protein-like I"/>
    <property type="match status" value="1"/>
</dbReference>
<keyword evidence="2" id="KW-0805">Transcription regulation</keyword>
<feature type="compositionally biased region" description="Polar residues" evidence="5">
    <location>
        <begin position="12"/>
        <end position="22"/>
    </location>
</feature>
<dbReference type="SMART" id="SM00354">
    <property type="entry name" value="HTH_LACI"/>
    <property type="match status" value="1"/>
</dbReference>
<evidence type="ECO:0000256" key="4">
    <source>
        <dbReference type="ARBA" id="ARBA00023163"/>
    </source>
</evidence>
<feature type="domain" description="HTH lacI-type" evidence="6">
    <location>
        <begin position="24"/>
        <end position="78"/>
    </location>
</feature>
<evidence type="ECO:0000256" key="3">
    <source>
        <dbReference type="ARBA" id="ARBA00023125"/>
    </source>
</evidence>
<dbReference type="Pfam" id="PF00356">
    <property type="entry name" value="LacI"/>
    <property type="match status" value="1"/>
</dbReference>
<reference evidence="8" key="1">
    <citation type="submission" date="2021-11" db="EMBL/GenBank/DDBJ databases">
        <title>BS-T2-15 a new species belonging to the Comamonadaceae family isolated from the soil of a French oak forest.</title>
        <authorList>
            <person name="Mieszkin S."/>
            <person name="Alain K."/>
        </authorList>
    </citation>
    <scope>NUCLEOTIDE SEQUENCE</scope>
    <source>
        <strain evidence="8">BS-T2-15</strain>
    </source>
</reference>
<dbReference type="GO" id="GO:0003700">
    <property type="term" value="F:DNA-binding transcription factor activity"/>
    <property type="evidence" value="ECO:0007669"/>
    <property type="project" value="TreeGrafter"/>
</dbReference>
<dbReference type="InterPro" id="IPR000843">
    <property type="entry name" value="HTH_LacI"/>
</dbReference>
<dbReference type="InterPro" id="IPR028082">
    <property type="entry name" value="Peripla_BP_I"/>
</dbReference>
<evidence type="ECO:0000256" key="5">
    <source>
        <dbReference type="SAM" id="MobiDB-lite"/>
    </source>
</evidence>
<dbReference type="Gene3D" id="3.40.50.2300">
    <property type="match status" value="2"/>
</dbReference>
<feature type="domain" description="HTH cro/C1-type" evidence="7">
    <location>
        <begin position="25"/>
        <end position="72"/>
    </location>
</feature>
<feature type="region of interest" description="Disordered" evidence="5">
    <location>
        <begin position="1"/>
        <end position="22"/>
    </location>
</feature>
<evidence type="ECO:0000259" key="6">
    <source>
        <dbReference type="PROSITE" id="PS50932"/>
    </source>
</evidence>
<accession>A0A9X1YF64</accession>
<gene>
    <name evidence="8" type="ORF">LPC04_01340</name>
</gene>
<name>A0A9X1YF64_9BURK</name>
<feature type="compositionally biased region" description="Basic residues" evidence="5">
    <location>
        <begin position="1"/>
        <end position="11"/>
    </location>
</feature>
<dbReference type="RefSeq" id="WP_275680378.1">
    <property type="nucleotide sequence ID" value="NZ_JAJLJH010000001.1"/>
</dbReference>
<dbReference type="PROSITE" id="PS50932">
    <property type="entry name" value="HTH_LACI_2"/>
    <property type="match status" value="1"/>
</dbReference>
<dbReference type="PANTHER" id="PTHR30146:SF148">
    <property type="entry name" value="HTH-TYPE TRANSCRIPTIONAL REPRESSOR PURR-RELATED"/>
    <property type="match status" value="1"/>
</dbReference>
<dbReference type="CDD" id="cd01392">
    <property type="entry name" value="HTH_LacI"/>
    <property type="match status" value="1"/>
</dbReference>
<dbReference type="PANTHER" id="PTHR30146">
    <property type="entry name" value="LACI-RELATED TRANSCRIPTIONAL REPRESSOR"/>
    <property type="match status" value="1"/>
</dbReference>
<dbReference type="CDD" id="cd06290">
    <property type="entry name" value="PBP1_LacI-like"/>
    <property type="match status" value="1"/>
</dbReference>
<dbReference type="Gene3D" id="1.10.260.40">
    <property type="entry name" value="lambda repressor-like DNA-binding domains"/>
    <property type="match status" value="1"/>
</dbReference>
<dbReference type="EMBL" id="JAJLJH010000001">
    <property type="protein sequence ID" value="MCK9684345.1"/>
    <property type="molecule type" value="Genomic_DNA"/>
</dbReference>
<dbReference type="Pfam" id="PF13377">
    <property type="entry name" value="Peripla_BP_3"/>
    <property type="match status" value="1"/>
</dbReference>
<proteinExistence type="predicted"/>
<dbReference type="GO" id="GO:0000976">
    <property type="term" value="F:transcription cis-regulatory region binding"/>
    <property type="evidence" value="ECO:0007669"/>
    <property type="project" value="TreeGrafter"/>
</dbReference>
<comment type="caution">
    <text evidence="8">The sequence shown here is derived from an EMBL/GenBank/DDBJ whole genome shotgun (WGS) entry which is preliminary data.</text>
</comment>
<keyword evidence="9" id="KW-1185">Reference proteome</keyword>
<dbReference type="Proteomes" id="UP001139353">
    <property type="component" value="Unassembled WGS sequence"/>
</dbReference>
<organism evidence="8 9">
    <name type="scientific">Scleromatobacter humisilvae</name>
    <dbReference type="NCBI Taxonomy" id="2897159"/>
    <lineage>
        <taxon>Bacteria</taxon>
        <taxon>Pseudomonadati</taxon>
        <taxon>Pseudomonadota</taxon>
        <taxon>Betaproteobacteria</taxon>
        <taxon>Burkholderiales</taxon>
        <taxon>Sphaerotilaceae</taxon>
        <taxon>Scleromatobacter</taxon>
    </lineage>
</organism>